<name>A0A1L9TLE4_9EURO</name>
<dbReference type="AlphaFoldDB" id="A0A1L9TLE4"/>
<evidence type="ECO:0000313" key="2">
    <source>
        <dbReference type="Proteomes" id="UP000184356"/>
    </source>
</evidence>
<dbReference type="EMBL" id="KV878585">
    <property type="protein sequence ID" value="OJJ60250.1"/>
    <property type="molecule type" value="Genomic_DNA"/>
</dbReference>
<keyword evidence="2" id="KW-1185">Reference proteome</keyword>
<gene>
    <name evidence="1" type="ORF">ASPSYDRAFT_935271</name>
</gene>
<accession>A0A1L9TLE4</accession>
<proteinExistence type="predicted"/>
<evidence type="ECO:0000313" key="1">
    <source>
        <dbReference type="EMBL" id="OJJ60250.1"/>
    </source>
</evidence>
<protein>
    <submittedName>
        <fullName evidence="1">Uncharacterized protein</fullName>
    </submittedName>
</protein>
<dbReference type="Proteomes" id="UP000184356">
    <property type="component" value="Unassembled WGS sequence"/>
</dbReference>
<dbReference type="RefSeq" id="XP_040704056.1">
    <property type="nucleotide sequence ID" value="XM_040852846.1"/>
</dbReference>
<dbReference type="VEuPathDB" id="FungiDB:ASPSYDRAFT_935271"/>
<organism evidence="1 2">
    <name type="scientific">Aspergillus sydowii CBS 593.65</name>
    <dbReference type="NCBI Taxonomy" id="1036612"/>
    <lineage>
        <taxon>Eukaryota</taxon>
        <taxon>Fungi</taxon>
        <taxon>Dikarya</taxon>
        <taxon>Ascomycota</taxon>
        <taxon>Pezizomycotina</taxon>
        <taxon>Eurotiomycetes</taxon>
        <taxon>Eurotiomycetidae</taxon>
        <taxon>Eurotiales</taxon>
        <taxon>Aspergillaceae</taxon>
        <taxon>Aspergillus</taxon>
        <taxon>Aspergillus subgen. Nidulantes</taxon>
    </lineage>
</organism>
<dbReference type="GeneID" id="63768919"/>
<sequence>MRRRELPFPDPLACSWQWQVKRAGTTQGRFRANLQRSLSHPSRLGLATLATNSIPARFIDRAAGNIPATQTCGWPSIRGPTLQLFVPRCLVDRPDCGLPPDCFCNIVFVINMTKFCQPSAIICCFRPSHSQENVSDFHRTGPNYAGRVSSSITTSQDDRSVHPQNARPLPRWLLVWGITLSARLSGQWENPARRPSH</sequence>
<reference evidence="2" key="1">
    <citation type="journal article" date="2017" name="Genome Biol.">
        <title>Comparative genomics reveals high biological diversity and specific adaptations in the industrially and medically important fungal genus Aspergillus.</title>
        <authorList>
            <person name="de Vries R.P."/>
            <person name="Riley R."/>
            <person name="Wiebenga A."/>
            <person name="Aguilar-Osorio G."/>
            <person name="Amillis S."/>
            <person name="Uchima C.A."/>
            <person name="Anderluh G."/>
            <person name="Asadollahi M."/>
            <person name="Askin M."/>
            <person name="Barry K."/>
            <person name="Battaglia E."/>
            <person name="Bayram O."/>
            <person name="Benocci T."/>
            <person name="Braus-Stromeyer S.A."/>
            <person name="Caldana C."/>
            <person name="Canovas D."/>
            <person name="Cerqueira G.C."/>
            <person name="Chen F."/>
            <person name="Chen W."/>
            <person name="Choi C."/>
            <person name="Clum A."/>
            <person name="Dos Santos R.A."/>
            <person name="Damasio A.R."/>
            <person name="Diallinas G."/>
            <person name="Emri T."/>
            <person name="Fekete E."/>
            <person name="Flipphi M."/>
            <person name="Freyberg S."/>
            <person name="Gallo A."/>
            <person name="Gournas C."/>
            <person name="Habgood R."/>
            <person name="Hainaut M."/>
            <person name="Harispe M.L."/>
            <person name="Henrissat B."/>
            <person name="Hilden K.S."/>
            <person name="Hope R."/>
            <person name="Hossain A."/>
            <person name="Karabika E."/>
            <person name="Karaffa L."/>
            <person name="Karanyi Z."/>
            <person name="Krasevec N."/>
            <person name="Kuo A."/>
            <person name="Kusch H."/>
            <person name="LaButti K."/>
            <person name="Lagendijk E.L."/>
            <person name="Lapidus A."/>
            <person name="Levasseur A."/>
            <person name="Lindquist E."/>
            <person name="Lipzen A."/>
            <person name="Logrieco A.F."/>
            <person name="MacCabe A."/>
            <person name="Maekelae M.R."/>
            <person name="Malavazi I."/>
            <person name="Melin P."/>
            <person name="Meyer V."/>
            <person name="Mielnichuk N."/>
            <person name="Miskei M."/>
            <person name="Molnar A.P."/>
            <person name="Mule G."/>
            <person name="Ngan C.Y."/>
            <person name="Orejas M."/>
            <person name="Orosz E."/>
            <person name="Ouedraogo J.P."/>
            <person name="Overkamp K.M."/>
            <person name="Park H.-S."/>
            <person name="Perrone G."/>
            <person name="Piumi F."/>
            <person name="Punt P.J."/>
            <person name="Ram A.F."/>
            <person name="Ramon A."/>
            <person name="Rauscher S."/>
            <person name="Record E."/>
            <person name="Riano-Pachon D.M."/>
            <person name="Robert V."/>
            <person name="Roehrig J."/>
            <person name="Ruller R."/>
            <person name="Salamov A."/>
            <person name="Salih N.S."/>
            <person name="Samson R.A."/>
            <person name="Sandor E."/>
            <person name="Sanguinetti M."/>
            <person name="Schuetze T."/>
            <person name="Sepcic K."/>
            <person name="Shelest E."/>
            <person name="Sherlock G."/>
            <person name="Sophianopoulou V."/>
            <person name="Squina F.M."/>
            <person name="Sun H."/>
            <person name="Susca A."/>
            <person name="Todd R.B."/>
            <person name="Tsang A."/>
            <person name="Unkles S.E."/>
            <person name="van de Wiele N."/>
            <person name="van Rossen-Uffink D."/>
            <person name="Oliveira J.V."/>
            <person name="Vesth T.C."/>
            <person name="Visser J."/>
            <person name="Yu J.-H."/>
            <person name="Zhou M."/>
            <person name="Andersen M.R."/>
            <person name="Archer D.B."/>
            <person name="Baker S.E."/>
            <person name="Benoit I."/>
            <person name="Brakhage A.A."/>
            <person name="Braus G.H."/>
            <person name="Fischer R."/>
            <person name="Frisvad J.C."/>
            <person name="Goldman G.H."/>
            <person name="Houbraken J."/>
            <person name="Oakley B."/>
            <person name="Pocsi I."/>
            <person name="Scazzocchio C."/>
            <person name="Seiboth B."/>
            <person name="vanKuyk P.A."/>
            <person name="Wortman J."/>
            <person name="Dyer P.S."/>
            <person name="Grigoriev I.V."/>
        </authorList>
    </citation>
    <scope>NUCLEOTIDE SEQUENCE [LARGE SCALE GENOMIC DNA]</scope>
    <source>
        <strain evidence="2">CBS 593.65</strain>
    </source>
</reference>